<keyword evidence="2" id="KW-1185">Reference proteome</keyword>
<keyword evidence="1" id="KW-0436">Ligase</keyword>
<dbReference type="GO" id="GO:0016874">
    <property type="term" value="F:ligase activity"/>
    <property type="evidence" value="ECO:0007669"/>
    <property type="project" value="UniProtKB-KW"/>
</dbReference>
<dbReference type="Proteomes" id="UP001163105">
    <property type="component" value="Unassembled WGS sequence"/>
</dbReference>
<dbReference type="EMBL" id="JAQHRD010000017">
    <property type="protein sequence ID" value="KAJ6436775.1"/>
    <property type="molecule type" value="Genomic_DNA"/>
</dbReference>
<evidence type="ECO:0000313" key="2">
    <source>
        <dbReference type="Proteomes" id="UP001163105"/>
    </source>
</evidence>
<accession>A0AB34FD15</accession>
<gene>
    <name evidence="1" type="ORF">O9K51_10743</name>
</gene>
<sequence>MVSETNKIVWRLLQCRTVADFLRLPPDKREEILAKCLLQAQPVVIEEGFETYHILLCGYEVGRNDNGKRLTQEAAAVYYRNTFIVRMHWLCEFMSDTIADGVTPVRTGPMLRGTLIIHADIDCHLTVPFADDVDTLCAWTRSALEDLFEFVNASRIVLVLRGEGPQDGSDPATQDVLKDIATVISRLLTVFGERFEIKKDAFRPSKHSHSFRSYWNAPTDPARQRVRDGIATFEEVMQVRIEGWIASRNAP</sequence>
<proteinExistence type="predicted"/>
<comment type="caution">
    <text evidence="1">The sequence shown here is derived from an EMBL/GenBank/DDBJ whole genome shotgun (WGS) entry which is preliminary data.</text>
</comment>
<protein>
    <submittedName>
        <fullName evidence="1">DNA ligase (ATP)</fullName>
    </submittedName>
</protein>
<name>A0AB34FD15_9HYPO</name>
<evidence type="ECO:0000313" key="1">
    <source>
        <dbReference type="EMBL" id="KAJ6436775.1"/>
    </source>
</evidence>
<reference evidence="1" key="1">
    <citation type="submission" date="2023-01" db="EMBL/GenBank/DDBJ databases">
        <title>The growth and conidiation of Purpureocillium lavendulum are regulated by nitrogen source and histone H3K14 acetylation.</title>
        <authorList>
            <person name="Tang P."/>
            <person name="Han J."/>
            <person name="Zhang C."/>
            <person name="Tang P."/>
            <person name="Qi F."/>
            <person name="Zhang K."/>
            <person name="Liang L."/>
        </authorList>
    </citation>
    <scope>NUCLEOTIDE SEQUENCE</scope>
    <source>
        <strain evidence="1">YMF1.00683</strain>
    </source>
</reference>
<dbReference type="AlphaFoldDB" id="A0AB34FD15"/>
<organism evidence="1 2">
    <name type="scientific">Purpureocillium lavendulum</name>
    <dbReference type="NCBI Taxonomy" id="1247861"/>
    <lineage>
        <taxon>Eukaryota</taxon>
        <taxon>Fungi</taxon>
        <taxon>Dikarya</taxon>
        <taxon>Ascomycota</taxon>
        <taxon>Pezizomycotina</taxon>
        <taxon>Sordariomycetes</taxon>
        <taxon>Hypocreomycetidae</taxon>
        <taxon>Hypocreales</taxon>
        <taxon>Ophiocordycipitaceae</taxon>
        <taxon>Purpureocillium</taxon>
    </lineage>
</organism>